<dbReference type="NCBIfam" id="TIGR00928">
    <property type="entry name" value="purB"/>
    <property type="match status" value="1"/>
</dbReference>
<evidence type="ECO:0000313" key="17">
    <source>
        <dbReference type="Proteomes" id="UP000177958"/>
    </source>
</evidence>
<dbReference type="EC" id="4.3.2.2" evidence="4 12"/>
<dbReference type="GO" id="GO:0006189">
    <property type="term" value="P:'de novo' IMP biosynthetic process"/>
    <property type="evidence" value="ECO:0007669"/>
    <property type="project" value="UniProtKB-UniPathway"/>
</dbReference>
<name>A0A1F6DAH5_9BACT</name>
<comment type="function">
    <text evidence="9">Catalyzes two reactions in de novo purine nucleotide biosynthesis. Catalyzes the breakdown of 5-aminoimidazole- (N-succinylocarboxamide) ribotide (SAICAR or 2-[5-amino-1-(5-phospho-beta-D-ribosyl)imidazole-4-carboxamido]succinate) to 5-aminoimidazole-4-carboxamide ribotide (AICAR or 5-amino-1-(5-phospho-beta-D-ribosyl)imidazole-4-carboxamide) and fumarate, and of adenylosuccinate (ADS or N(6)-(1,2-dicarboxyethyl)-AMP) to adenosine monophosphate (AMP) and fumarate.</text>
</comment>
<evidence type="ECO:0000256" key="2">
    <source>
        <dbReference type="ARBA" id="ARBA00004734"/>
    </source>
</evidence>
<dbReference type="InterPro" id="IPR024083">
    <property type="entry name" value="Fumarase/histidase_N"/>
</dbReference>
<proteinExistence type="inferred from homology"/>
<evidence type="ECO:0000256" key="4">
    <source>
        <dbReference type="ARBA" id="ARBA00012339"/>
    </source>
</evidence>
<comment type="caution">
    <text evidence="16">The sequence shown here is derived from an EMBL/GenBank/DDBJ whole genome shotgun (WGS) entry which is preliminary data.</text>
</comment>
<gene>
    <name evidence="16" type="ORF">A2853_00320</name>
</gene>
<evidence type="ECO:0000256" key="12">
    <source>
        <dbReference type="NCBIfam" id="TIGR00928"/>
    </source>
</evidence>
<dbReference type="Gene3D" id="1.10.275.10">
    <property type="entry name" value="Fumarase/aspartase (N-terminal domain)"/>
    <property type="match status" value="1"/>
</dbReference>
<dbReference type="NCBIfam" id="NF006764">
    <property type="entry name" value="PRK09285.1"/>
    <property type="match status" value="1"/>
</dbReference>
<dbReference type="UniPathway" id="UPA00074">
    <property type="reaction ID" value="UER00132"/>
</dbReference>
<dbReference type="InterPro" id="IPR004769">
    <property type="entry name" value="Pur_lyase"/>
</dbReference>
<evidence type="ECO:0000256" key="13">
    <source>
        <dbReference type="RuleBase" id="RU361172"/>
    </source>
</evidence>
<evidence type="ECO:0000256" key="3">
    <source>
        <dbReference type="ARBA" id="ARBA00008273"/>
    </source>
</evidence>
<dbReference type="GO" id="GO:0070626">
    <property type="term" value="F:(S)-2-(5-amino-1-(5-phospho-D-ribosyl)imidazole-4-carboxamido) succinate lyase (fumarate-forming) activity"/>
    <property type="evidence" value="ECO:0007669"/>
    <property type="project" value="RHEA"/>
</dbReference>
<dbReference type="PANTHER" id="PTHR43411:SF1">
    <property type="entry name" value="ADENYLOSUCCINATE LYASE"/>
    <property type="match status" value="1"/>
</dbReference>
<evidence type="ECO:0000256" key="9">
    <source>
        <dbReference type="ARBA" id="ARBA00025012"/>
    </source>
</evidence>
<dbReference type="SUPFAM" id="SSF48557">
    <property type="entry name" value="L-aspartase-like"/>
    <property type="match status" value="1"/>
</dbReference>
<evidence type="ECO:0000313" key="16">
    <source>
        <dbReference type="EMBL" id="OGG58350.1"/>
    </source>
</evidence>
<evidence type="ECO:0000256" key="11">
    <source>
        <dbReference type="ARBA" id="ARBA00049115"/>
    </source>
</evidence>
<protein>
    <recommendedName>
        <fullName evidence="5 12">Adenylosuccinate lyase</fullName>
        <shortName evidence="13">ASL</shortName>
        <ecNumber evidence="4 12">4.3.2.2</ecNumber>
    </recommendedName>
    <alternativeName>
        <fullName evidence="10 13">Adenylosuccinase</fullName>
    </alternativeName>
</protein>
<evidence type="ECO:0000256" key="7">
    <source>
        <dbReference type="ARBA" id="ARBA00023239"/>
    </source>
</evidence>
<dbReference type="InterPro" id="IPR022761">
    <property type="entry name" value="Fumarate_lyase_N"/>
</dbReference>
<evidence type="ECO:0000259" key="14">
    <source>
        <dbReference type="Pfam" id="PF00206"/>
    </source>
</evidence>
<evidence type="ECO:0000256" key="1">
    <source>
        <dbReference type="ARBA" id="ARBA00004706"/>
    </source>
</evidence>
<accession>A0A1F6DAH5</accession>
<keyword evidence="7 13" id="KW-0456">Lyase</keyword>
<dbReference type="AlphaFoldDB" id="A0A1F6DAH5"/>
<dbReference type="InterPro" id="IPR013539">
    <property type="entry name" value="PurB_C"/>
</dbReference>
<dbReference type="EMBL" id="MFKX01000004">
    <property type="protein sequence ID" value="OGG58350.1"/>
    <property type="molecule type" value="Genomic_DNA"/>
</dbReference>
<reference evidence="16 17" key="1">
    <citation type="journal article" date="2016" name="Nat. Commun.">
        <title>Thousands of microbial genomes shed light on interconnected biogeochemical processes in an aquifer system.</title>
        <authorList>
            <person name="Anantharaman K."/>
            <person name="Brown C.T."/>
            <person name="Hug L.A."/>
            <person name="Sharon I."/>
            <person name="Castelle C.J."/>
            <person name="Probst A.J."/>
            <person name="Thomas B.C."/>
            <person name="Singh A."/>
            <person name="Wilkins M.J."/>
            <person name="Karaoz U."/>
            <person name="Brodie E.L."/>
            <person name="Williams K.H."/>
            <person name="Hubbard S.S."/>
            <person name="Banfield J.F."/>
        </authorList>
    </citation>
    <scope>NUCLEOTIDE SEQUENCE [LARGE SCALE GENOMIC DNA]</scope>
</reference>
<dbReference type="PROSITE" id="PS00163">
    <property type="entry name" value="FUMARATE_LYASES"/>
    <property type="match status" value="1"/>
</dbReference>
<dbReference type="InterPro" id="IPR047136">
    <property type="entry name" value="PurB_bact"/>
</dbReference>
<dbReference type="GO" id="GO:0044208">
    <property type="term" value="P:'de novo' AMP biosynthetic process"/>
    <property type="evidence" value="ECO:0007669"/>
    <property type="project" value="UniProtKB-UniPathway"/>
</dbReference>
<comment type="catalytic activity">
    <reaction evidence="11">
        <text>N(6)-(1,2-dicarboxyethyl)-AMP = fumarate + AMP</text>
        <dbReference type="Rhea" id="RHEA:16853"/>
        <dbReference type="ChEBI" id="CHEBI:29806"/>
        <dbReference type="ChEBI" id="CHEBI:57567"/>
        <dbReference type="ChEBI" id="CHEBI:456215"/>
        <dbReference type="EC" id="4.3.2.2"/>
    </reaction>
    <physiologicalReaction direction="left-to-right" evidence="11">
        <dbReference type="Rhea" id="RHEA:16854"/>
    </physiologicalReaction>
</comment>
<dbReference type="PANTHER" id="PTHR43411">
    <property type="entry name" value="ADENYLOSUCCINATE LYASE"/>
    <property type="match status" value="1"/>
</dbReference>
<organism evidence="16 17">
    <name type="scientific">Candidatus Kaiserbacteria bacterium RIFCSPHIGHO2_01_FULL_55_17</name>
    <dbReference type="NCBI Taxonomy" id="1798484"/>
    <lineage>
        <taxon>Bacteria</taxon>
        <taxon>Candidatus Kaiseribacteriota</taxon>
    </lineage>
</organism>
<comment type="similarity">
    <text evidence="3 13">Belongs to the lyase 1 family. Adenylosuccinate lyase subfamily.</text>
</comment>
<dbReference type="GO" id="GO:0004018">
    <property type="term" value="F:N6-(1,2-dicarboxyethyl)AMP AMP-lyase (fumarate-forming) activity"/>
    <property type="evidence" value="ECO:0007669"/>
    <property type="project" value="UniProtKB-UniRule"/>
</dbReference>
<evidence type="ECO:0000256" key="10">
    <source>
        <dbReference type="ARBA" id="ARBA00030717"/>
    </source>
</evidence>
<sequence length="466" mass="52380">MPLEQLTAISPIDGRYREAAKELAAYFSEFALVRARVRVECEYLAALTETPSIGIRSLTSAEKKVLEKIADISLADAQIVKKIEREGFEGIPATNHDVKAVEYFLKKKLAGTSLVDVSEWIHFAITSEDTDNIAYALLLRGALENLVESALEDIRSILAKYATTYASAVMLARTHGQPASPTTFGKEMRVFHARISRQVEMLATHPILVKFGGATGNWSAHAAAVPEVDWIEFSKKFVERFNDKKQSIKLELNETTTQIEPHDTYAELFDNLRRINTILIDFSQDMWRYISGDWVVQKAKEGEVGSSTMPHKVNPIDFENAEGNLGVANALFEHFSHKLPISRLQRDLSDSTVKRTFGTAFAHSLIGYKALVRGLGKVSINEDLMRRTLEAHPEVIGEAIQTVLRKEGVEVPYEQMKKMTRGKKVSMEDFEKFVDTLKVSDDVKKRLKAFRPENYIGLAERIAKGE</sequence>
<evidence type="ECO:0000256" key="8">
    <source>
        <dbReference type="ARBA" id="ARBA00024477"/>
    </source>
</evidence>
<dbReference type="PRINTS" id="PR00149">
    <property type="entry name" value="FUMRATELYASE"/>
</dbReference>
<dbReference type="Pfam" id="PF08328">
    <property type="entry name" value="ASL_C"/>
    <property type="match status" value="1"/>
</dbReference>
<comment type="catalytic activity">
    <reaction evidence="8">
        <text>(2S)-2-[5-amino-1-(5-phospho-beta-D-ribosyl)imidazole-4-carboxamido]succinate = 5-amino-1-(5-phospho-beta-D-ribosyl)imidazole-4-carboxamide + fumarate</text>
        <dbReference type="Rhea" id="RHEA:23920"/>
        <dbReference type="ChEBI" id="CHEBI:29806"/>
        <dbReference type="ChEBI" id="CHEBI:58443"/>
        <dbReference type="ChEBI" id="CHEBI:58475"/>
        <dbReference type="EC" id="4.3.2.2"/>
    </reaction>
    <physiologicalReaction direction="left-to-right" evidence="8">
        <dbReference type="Rhea" id="RHEA:23921"/>
    </physiologicalReaction>
</comment>
<evidence type="ECO:0000259" key="15">
    <source>
        <dbReference type="Pfam" id="PF08328"/>
    </source>
</evidence>
<dbReference type="InterPro" id="IPR000362">
    <property type="entry name" value="Fumarate_lyase_fam"/>
</dbReference>
<dbReference type="Gene3D" id="1.20.200.10">
    <property type="entry name" value="Fumarase/aspartase (Central domain)"/>
    <property type="match status" value="1"/>
</dbReference>
<dbReference type="InterPro" id="IPR020557">
    <property type="entry name" value="Fumarate_lyase_CS"/>
</dbReference>
<dbReference type="InterPro" id="IPR008948">
    <property type="entry name" value="L-Aspartase-like"/>
</dbReference>
<dbReference type="Proteomes" id="UP000177958">
    <property type="component" value="Unassembled WGS sequence"/>
</dbReference>
<dbReference type="Pfam" id="PF00206">
    <property type="entry name" value="Lyase_1"/>
    <property type="match status" value="1"/>
</dbReference>
<feature type="domain" description="Adenylosuccinate lyase PurB C-terminal" evidence="15">
    <location>
        <begin position="342"/>
        <end position="456"/>
    </location>
</feature>
<dbReference type="Gene3D" id="1.10.40.30">
    <property type="entry name" value="Fumarase/aspartase (C-terminal domain)"/>
    <property type="match status" value="1"/>
</dbReference>
<evidence type="ECO:0000256" key="6">
    <source>
        <dbReference type="ARBA" id="ARBA00022755"/>
    </source>
</evidence>
<keyword evidence="6 13" id="KW-0658">Purine biosynthesis</keyword>
<feature type="domain" description="Fumarate lyase N-terminal" evidence="14">
    <location>
        <begin position="14"/>
        <end position="324"/>
    </location>
</feature>
<evidence type="ECO:0000256" key="5">
    <source>
        <dbReference type="ARBA" id="ARBA00017058"/>
    </source>
</evidence>
<comment type="pathway">
    <text evidence="1 13">Purine metabolism; IMP biosynthesis via de novo pathway; 5-amino-1-(5-phospho-D-ribosyl)imidazole-4-carboxamide from 5-amino-1-(5-phospho-D-ribosyl)imidazole-4-carboxylate: step 2/2.</text>
</comment>
<comment type="pathway">
    <text evidence="2 13">Purine metabolism; AMP biosynthesis via de novo pathway; AMP from IMP: step 2/2.</text>
</comment>
<dbReference type="UniPathway" id="UPA00075">
    <property type="reaction ID" value="UER00336"/>
</dbReference>